<dbReference type="CDD" id="cd06155">
    <property type="entry name" value="eu_AANH_C_1"/>
    <property type="match status" value="1"/>
</dbReference>
<reference evidence="16" key="1">
    <citation type="submission" date="2025-08" db="UniProtKB">
        <authorList>
            <consortium name="RefSeq"/>
        </authorList>
    </citation>
    <scope>IDENTIFICATION</scope>
    <source>
        <strain evidence="16">J_2021</strain>
        <tissue evidence="16">Erythrocytes</tissue>
    </source>
</reference>
<evidence type="ECO:0000259" key="14">
    <source>
        <dbReference type="Pfam" id="PF01902"/>
    </source>
</evidence>
<comment type="catalytic activity">
    <reaction evidence="12">
        <text>diphthine-[translation elongation factor 2] + NH4(+) + ATP = diphthamide-[translation elongation factor 2] + AMP + diphosphate + H(+)</text>
        <dbReference type="Rhea" id="RHEA:19753"/>
        <dbReference type="Rhea" id="RHEA-COMP:10172"/>
        <dbReference type="Rhea" id="RHEA-COMP:10174"/>
        <dbReference type="ChEBI" id="CHEBI:15378"/>
        <dbReference type="ChEBI" id="CHEBI:16692"/>
        <dbReference type="ChEBI" id="CHEBI:28938"/>
        <dbReference type="ChEBI" id="CHEBI:30616"/>
        <dbReference type="ChEBI" id="CHEBI:33019"/>
        <dbReference type="ChEBI" id="CHEBI:82696"/>
        <dbReference type="ChEBI" id="CHEBI:456215"/>
        <dbReference type="EC" id="6.3.1.14"/>
    </reaction>
</comment>
<dbReference type="FunFam" id="3.30.1330.40:FF:000010">
    <property type="entry name" value="Diphthine--ammonia ligase"/>
    <property type="match status" value="1"/>
</dbReference>
<dbReference type="FunFam" id="3.40.50.620:FF:000069">
    <property type="entry name" value="diphthine--ammonia ligase"/>
    <property type="match status" value="1"/>
</dbReference>
<dbReference type="CDD" id="cd01994">
    <property type="entry name" value="AANH_PF0828-like"/>
    <property type="match status" value="1"/>
</dbReference>
<dbReference type="RefSeq" id="XP_041427941.1">
    <property type="nucleotide sequence ID" value="XM_041572007.1"/>
</dbReference>
<evidence type="ECO:0000256" key="1">
    <source>
        <dbReference type="ARBA" id="ARBA00005156"/>
    </source>
</evidence>
<dbReference type="Gene3D" id="3.40.50.620">
    <property type="entry name" value="HUPs"/>
    <property type="match status" value="1"/>
</dbReference>
<keyword evidence="6" id="KW-0547">Nucleotide-binding</keyword>
<dbReference type="FunFam" id="3.30.1330.40:FF:000012">
    <property type="entry name" value="diphthine--ammonia ligase isoform X1"/>
    <property type="match status" value="1"/>
</dbReference>
<evidence type="ECO:0000256" key="3">
    <source>
        <dbReference type="ARBA" id="ARBA00012089"/>
    </source>
</evidence>
<comment type="similarity">
    <text evidence="2">Belongs to the Diphthine--ammonia ligase family.</text>
</comment>
<dbReference type="Pfam" id="PF01042">
    <property type="entry name" value="Ribonuc_L-PSP"/>
    <property type="match status" value="2"/>
</dbReference>
<dbReference type="OrthoDB" id="686384at2759"/>
<dbReference type="EC" id="6.3.1.14" evidence="3"/>
<comment type="pathway">
    <text evidence="1">Protein modification; peptidyl-diphthamide biosynthesis.</text>
</comment>
<dbReference type="InterPro" id="IPR002761">
    <property type="entry name" value="Diphthami_syn_dom"/>
</dbReference>
<feature type="domain" description="Diphthamide synthase" evidence="14">
    <location>
        <begin position="19"/>
        <end position="247"/>
    </location>
</feature>
<keyword evidence="15" id="KW-1185">Reference proteome</keyword>
<dbReference type="GeneID" id="444081"/>
<dbReference type="PANTHER" id="PTHR12196">
    <property type="entry name" value="DOMAIN OF UNKNOWN FUNCTION 71 DUF71 -CONTAINING PROTEIN"/>
    <property type="match status" value="1"/>
</dbReference>
<dbReference type="Gene3D" id="3.90.1490.10">
    <property type="entry name" value="putative n-type atp pyrophosphatase, domain 2"/>
    <property type="match status" value="1"/>
</dbReference>
<dbReference type="GO" id="GO:0017183">
    <property type="term" value="P:protein histidyl modification to diphthamide"/>
    <property type="evidence" value="ECO:0000318"/>
    <property type="project" value="GO_Central"/>
</dbReference>
<dbReference type="FunFam" id="3.90.1490.10:FF:000001">
    <property type="entry name" value="Diphthine--ammonia ligase"/>
    <property type="match status" value="1"/>
</dbReference>
<dbReference type="AlphaFoldDB" id="A0A8J1LEW0"/>
<sequence>MAASLLLGPESTGSCAPAQSGGKDSCYNMMQCVSAGHQIVALANLKPPESTGDELDSYMYQTVGHQALGLYAEAMGLPLYRATLQGTSLDTGRAYAPQEGDEVEDLYRLLKLVKEKEAVDSVSVGAILSDYQRVRVENVCQRLGLQPLAFLWRRKQEELLDEMISSGLMAILIKVAAFGLDPGKHLGKTLEEMRPHLKQLSDKYGVHVCGEGGEYETLTLDCPLFKKRIIVDCAEVMMHSNDAFAPVAYLRLSKLHLQDKLTNPALPLQRECTCSAEFPRDPLSCATEECEDTEKRPLIWIPSSLPSVPVCETWASSARSPSGFQWISEINTNGGNVLEASHMGLSSLKDQAQELGLQMSDAVLVHLYVKSMEDFAEINTVYGTHFLSAPPARVCVQCCLPDNASLKMDALFCRPSRADPSSDCVPEKTAMHVQSISHWAPANIGPYSQAVRVGPGLFCAGQIALKPCTMQLVSGGATVEAQVSLLHVERVLDAINPGTTLAHVLLVQCYVTNRSYIPIALAAWAGKNEHEADLAPVTVAIVPMLPRGASVEWHVIAAVSDPEERRHFAICQENLPYQVMLHGVISSCLSCAALSLSLSLAPIRAAHEVRDWHEVSNLIEKALRRATDELPMAPHQLAALCCRVFYRGEEPDSQRLQEGLRTILKDVWAEKPPALVLVPVLDLPRNEILHLTFWLSL</sequence>
<dbReference type="NCBIfam" id="TIGR00290">
    <property type="entry name" value="MJ0570_dom"/>
    <property type="match status" value="1"/>
</dbReference>
<gene>
    <name evidence="16" type="primary">dph6.L</name>
    <name evidence="16" type="synonym">atpbd4</name>
    <name evidence="16" type="synonym">dph6</name>
</gene>
<evidence type="ECO:0000256" key="10">
    <source>
        <dbReference type="ARBA" id="ARBA00031552"/>
    </source>
</evidence>
<dbReference type="InterPro" id="IPR006175">
    <property type="entry name" value="YjgF/YER057c/UK114"/>
</dbReference>
<dbReference type="Pfam" id="PF01902">
    <property type="entry name" value="Diphthami_syn_2"/>
    <property type="match status" value="1"/>
</dbReference>
<dbReference type="InterPro" id="IPR035959">
    <property type="entry name" value="RutC-like_sf"/>
</dbReference>
<evidence type="ECO:0000256" key="6">
    <source>
        <dbReference type="ARBA" id="ARBA00022741"/>
    </source>
</evidence>
<dbReference type="CTD" id="444081"/>
<dbReference type="SUPFAM" id="SSF52402">
    <property type="entry name" value="Adenine nucleotide alpha hydrolases-like"/>
    <property type="match status" value="1"/>
</dbReference>
<evidence type="ECO:0000256" key="9">
    <source>
        <dbReference type="ARBA" id="ARBA00031202"/>
    </source>
</evidence>
<evidence type="ECO:0000256" key="8">
    <source>
        <dbReference type="ARBA" id="ARBA00029814"/>
    </source>
</evidence>
<evidence type="ECO:0000256" key="13">
    <source>
        <dbReference type="SAM" id="MobiDB-lite"/>
    </source>
</evidence>
<feature type="region of interest" description="Disordered" evidence="13">
    <location>
        <begin position="1"/>
        <end position="20"/>
    </location>
</feature>
<dbReference type="GO" id="GO:0017178">
    <property type="term" value="F:diphthine-ammonia ligase activity"/>
    <property type="evidence" value="ECO:0000318"/>
    <property type="project" value="GO_Central"/>
</dbReference>
<accession>A0A8J1LEW0</accession>
<dbReference type="InterPro" id="IPR014729">
    <property type="entry name" value="Rossmann-like_a/b/a_fold"/>
</dbReference>
<keyword evidence="5" id="KW-0436">Ligase</keyword>
<evidence type="ECO:0000256" key="11">
    <source>
        <dbReference type="ARBA" id="ARBA00032849"/>
    </source>
</evidence>
<dbReference type="InterPro" id="IPR030662">
    <property type="entry name" value="DPH6/MJ0570"/>
</dbReference>
<organism evidence="15 16">
    <name type="scientific">Xenopus laevis</name>
    <name type="common">African clawed frog</name>
    <dbReference type="NCBI Taxonomy" id="8355"/>
    <lineage>
        <taxon>Eukaryota</taxon>
        <taxon>Metazoa</taxon>
        <taxon>Chordata</taxon>
        <taxon>Craniata</taxon>
        <taxon>Vertebrata</taxon>
        <taxon>Euteleostomi</taxon>
        <taxon>Amphibia</taxon>
        <taxon>Batrachia</taxon>
        <taxon>Anura</taxon>
        <taxon>Pipoidea</taxon>
        <taxon>Pipidae</taxon>
        <taxon>Xenopodinae</taxon>
        <taxon>Xenopus</taxon>
        <taxon>Xenopus</taxon>
    </lineage>
</organism>
<dbReference type="CDD" id="cd06156">
    <property type="entry name" value="eu_AANH_C_2"/>
    <property type="match status" value="1"/>
</dbReference>
<dbReference type="GO" id="GO:0005524">
    <property type="term" value="F:ATP binding"/>
    <property type="evidence" value="ECO:0007669"/>
    <property type="project" value="UniProtKB-KW"/>
</dbReference>
<dbReference type="Proteomes" id="UP000186698">
    <property type="component" value="Chromosome 8L"/>
</dbReference>
<dbReference type="Gene3D" id="3.30.1330.40">
    <property type="entry name" value="RutC-like"/>
    <property type="match status" value="2"/>
</dbReference>
<evidence type="ECO:0000256" key="4">
    <source>
        <dbReference type="ARBA" id="ARBA00018426"/>
    </source>
</evidence>
<protein>
    <recommendedName>
        <fullName evidence="4">Diphthine--ammonia ligase</fullName>
        <ecNumber evidence="3">6.3.1.14</ecNumber>
    </recommendedName>
    <alternativeName>
        <fullName evidence="9">ATP-binding domain-containing protein 4</fullName>
    </alternativeName>
    <alternativeName>
        <fullName evidence="8">Diphthamide synthase</fullName>
    </alternativeName>
    <alternativeName>
        <fullName evidence="10">Diphthamide synthetase</fullName>
    </alternativeName>
    <alternativeName>
        <fullName evidence="11">Protein DPH6 homolog</fullName>
    </alternativeName>
</protein>
<evidence type="ECO:0000313" key="15">
    <source>
        <dbReference type="Proteomes" id="UP000186698"/>
    </source>
</evidence>
<dbReference type="PANTHER" id="PTHR12196:SF2">
    <property type="entry name" value="DIPHTHINE--AMMONIA LIGASE"/>
    <property type="match status" value="1"/>
</dbReference>
<dbReference type="SUPFAM" id="SSF55298">
    <property type="entry name" value="YjgF-like"/>
    <property type="match status" value="2"/>
</dbReference>
<evidence type="ECO:0000256" key="7">
    <source>
        <dbReference type="ARBA" id="ARBA00022840"/>
    </source>
</evidence>
<evidence type="ECO:0000313" key="16">
    <source>
        <dbReference type="RefSeq" id="XP_041427941.1"/>
    </source>
</evidence>
<proteinExistence type="inferred from homology"/>
<evidence type="ECO:0000256" key="12">
    <source>
        <dbReference type="ARBA" id="ARBA00048108"/>
    </source>
</evidence>
<evidence type="ECO:0000256" key="2">
    <source>
        <dbReference type="ARBA" id="ARBA00008496"/>
    </source>
</evidence>
<evidence type="ECO:0000256" key="5">
    <source>
        <dbReference type="ARBA" id="ARBA00022598"/>
    </source>
</evidence>
<name>A0A8J1LEW0_XENLA</name>
<dbReference type="UniPathway" id="UPA00559"/>
<keyword evidence="7" id="KW-0067">ATP-binding</keyword>